<evidence type="ECO:0000256" key="1">
    <source>
        <dbReference type="ARBA" id="ARBA00001971"/>
    </source>
</evidence>
<dbReference type="GO" id="GO:0020037">
    <property type="term" value="F:heme binding"/>
    <property type="evidence" value="ECO:0007669"/>
    <property type="project" value="InterPro"/>
</dbReference>
<proteinExistence type="inferred from homology"/>
<gene>
    <name evidence="11" type="ORF">Rhopal_007341-T1</name>
</gene>
<sequence length="552" mass="61170">MATLETVMNATLATPKPAVEATSALFTLGSTTTTTLIAAVLGLAVLYLARGNKAKGPLPPGPPPLPIIGNLLDVPKSRPWVKFAEWTEQYGPIFTLKMGRNTMLVIGRAQPALDLLDKRSAIYSSRARLIMTSELVSRGLRMTFMPYGDLWRRERRLLHQLTSPAAASSYEPIQEMESAQFVRDMLAKPGDFWGHCQRYAGSTIMQIGFNKRAKTPQDPAITKNVHRQMRAINEMMTKTAVAGRYLVDSLPILNYVPEFLAPFKQEASAIFKETLSLFRSHVLDVKKNVESGHDAHCFAKYILESQKSFGLTDDQAYFLGGALYGAGSDTTADGISTFIMTMCAFPDVQAKAQAELDRVVGRGRLPNFSDQPDLVYCGAVVREILRWRTVIAGGLAHASTEDDWYNGYFIPKGTIVLANHWAIHLDPEVYPEPEKFKPERFIDADGKLCGTKYAEAGHHAYGFGRRICPGKHIADRSLFIVFTRLLWSCTLRPGLDASTGTEIPMNVNAFSEGFSSHPLPFKCRIEPRGDWVKEAVDEAVAEGEEMWAAKQA</sequence>
<feature type="transmembrane region" description="Helical" evidence="10">
    <location>
        <begin position="24"/>
        <end position="49"/>
    </location>
</feature>
<accession>A0AAV5GZ20</accession>
<dbReference type="PRINTS" id="PR00463">
    <property type="entry name" value="EP450I"/>
</dbReference>
<evidence type="ECO:0000256" key="3">
    <source>
        <dbReference type="ARBA" id="ARBA00010617"/>
    </source>
</evidence>
<evidence type="ECO:0000256" key="2">
    <source>
        <dbReference type="ARBA" id="ARBA00005179"/>
    </source>
</evidence>
<keyword evidence="5 9" id="KW-0479">Metal-binding</keyword>
<keyword evidence="6" id="KW-0560">Oxidoreductase</keyword>
<dbReference type="GO" id="GO:0004497">
    <property type="term" value="F:monooxygenase activity"/>
    <property type="evidence" value="ECO:0007669"/>
    <property type="project" value="UniProtKB-KW"/>
</dbReference>
<keyword evidence="8" id="KW-0503">Monooxygenase</keyword>
<dbReference type="InterPro" id="IPR036396">
    <property type="entry name" value="Cyt_P450_sf"/>
</dbReference>
<comment type="similarity">
    <text evidence="3">Belongs to the cytochrome P450 family.</text>
</comment>
<dbReference type="Pfam" id="PF00067">
    <property type="entry name" value="p450"/>
    <property type="match status" value="1"/>
</dbReference>
<evidence type="ECO:0000313" key="12">
    <source>
        <dbReference type="Proteomes" id="UP001342314"/>
    </source>
</evidence>
<comment type="caution">
    <text evidence="11">The sequence shown here is derived from an EMBL/GenBank/DDBJ whole genome shotgun (WGS) entry which is preliminary data.</text>
</comment>
<protein>
    <recommendedName>
        <fullName evidence="13">Cytochrome P450</fullName>
    </recommendedName>
</protein>
<comment type="pathway">
    <text evidence="2">Secondary metabolite biosynthesis.</text>
</comment>
<keyword evidence="4 9" id="KW-0349">Heme</keyword>
<keyword evidence="10" id="KW-1133">Transmembrane helix</keyword>
<evidence type="ECO:0000313" key="11">
    <source>
        <dbReference type="EMBL" id="GJN94267.1"/>
    </source>
</evidence>
<dbReference type="EMBL" id="BQKY01000016">
    <property type="protein sequence ID" value="GJN94267.1"/>
    <property type="molecule type" value="Genomic_DNA"/>
</dbReference>
<evidence type="ECO:0000256" key="8">
    <source>
        <dbReference type="ARBA" id="ARBA00023033"/>
    </source>
</evidence>
<keyword evidence="10" id="KW-0812">Transmembrane</keyword>
<organism evidence="11 12">
    <name type="scientific">Rhodotorula paludigena</name>
    <dbReference type="NCBI Taxonomy" id="86838"/>
    <lineage>
        <taxon>Eukaryota</taxon>
        <taxon>Fungi</taxon>
        <taxon>Dikarya</taxon>
        <taxon>Basidiomycota</taxon>
        <taxon>Pucciniomycotina</taxon>
        <taxon>Microbotryomycetes</taxon>
        <taxon>Sporidiobolales</taxon>
        <taxon>Sporidiobolaceae</taxon>
        <taxon>Rhodotorula</taxon>
    </lineage>
</organism>
<evidence type="ECO:0000256" key="4">
    <source>
        <dbReference type="ARBA" id="ARBA00022617"/>
    </source>
</evidence>
<dbReference type="CDD" id="cd11065">
    <property type="entry name" value="CYP64-like"/>
    <property type="match status" value="1"/>
</dbReference>
<reference evidence="11 12" key="1">
    <citation type="submission" date="2021-12" db="EMBL/GenBank/DDBJ databases">
        <title>High titer production of polyol ester of fatty acids by Rhodotorula paludigena BS15 towards product separation-free biomass refinery.</title>
        <authorList>
            <person name="Mano J."/>
            <person name="Ono H."/>
            <person name="Tanaka T."/>
            <person name="Naito K."/>
            <person name="Sushida H."/>
            <person name="Ike M."/>
            <person name="Tokuyasu K."/>
            <person name="Kitaoka M."/>
        </authorList>
    </citation>
    <scope>NUCLEOTIDE SEQUENCE [LARGE SCALE GENOMIC DNA]</scope>
    <source>
        <strain evidence="11 12">BS15</strain>
    </source>
</reference>
<dbReference type="PANTHER" id="PTHR46300:SF1">
    <property type="entry name" value="P450, PUTATIVE (EUROFUNG)-RELATED"/>
    <property type="match status" value="1"/>
</dbReference>
<keyword evidence="7 9" id="KW-0408">Iron</keyword>
<evidence type="ECO:0000256" key="7">
    <source>
        <dbReference type="ARBA" id="ARBA00023004"/>
    </source>
</evidence>
<dbReference type="Proteomes" id="UP001342314">
    <property type="component" value="Unassembled WGS sequence"/>
</dbReference>
<keyword evidence="12" id="KW-1185">Reference proteome</keyword>
<dbReference type="SUPFAM" id="SSF48264">
    <property type="entry name" value="Cytochrome P450"/>
    <property type="match status" value="1"/>
</dbReference>
<dbReference type="GO" id="GO:0005506">
    <property type="term" value="F:iron ion binding"/>
    <property type="evidence" value="ECO:0007669"/>
    <property type="project" value="InterPro"/>
</dbReference>
<dbReference type="PANTHER" id="PTHR46300">
    <property type="entry name" value="P450, PUTATIVE (EUROFUNG)-RELATED-RELATED"/>
    <property type="match status" value="1"/>
</dbReference>
<dbReference type="AlphaFoldDB" id="A0AAV5GZ20"/>
<evidence type="ECO:0000256" key="10">
    <source>
        <dbReference type="SAM" id="Phobius"/>
    </source>
</evidence>
<comment type="cofactor">
    <cofactor evidence="1 9">
        <name>heme</name>
        <dbReference type="ChEBI" id="CHEBI:30413"/>
    </cofactor>
</comment>
<dbReference type="Gene3D" id="1.10.630.10">
    <property type="entry name" value="Cytochrome P450"/>
    <property type="match status" value="1"/>
</dbReference>
<name>A0AAV5GZ20_9BASI</name>
<feature type="binding site" description="axial binding residue" evidence="9">
    <location>
        <position position="468"/>
    </location>
    <ligand>
        <name>heme</name>
        <dbReference type="ChEBI" id="CHEBI:30413"/>
    </ligand>
    <ligandPart>
        <name>Fe</name>
        <dbReference type="ChEBI" id="CHEBI:18248"/>
    </ligandPart>
</feature>
<dbReference type="InterPro" id="IPR002401">
    <property type="entry name" value="Cyt_P450_E_grp-I"/>
</dbReference>
<evidence type="ECO:0008006" key="13">
    <source>
        <dbReference type="Google" id="ProtNLM"/>
    </source>
</evidence>
<dbReference type="PRINTS" id="PR00385">
    <property type="entry name" value="P450"/>
</dbReference>
<dbReference type="GO" id="GO:0016705">
    <property type="term" value="F:oxidoreductase activity, acting on paired donors, with incorporation or reduction of molecular oxygen"/>
    <property type="evidence" value="ECO:0007669"/>
    <property type="project" value="InterPro"/>
</dbReference>
<dbReference type="InterPro" id="IPR050364">
    <property type="entry name" value="Cytochrome_P450_fung"/>
</dbReference>
<evidence type="ECO:0000256" key="9">
    <source>
        <dbReference type="PIRSR" id="PIRSR602401-1"/>
    </source>
</evidence>
<keyword evidence="10" id="KW-0472">Membrane</keyword>
<dbReference type="InterPro" id="IPR001128">
    <property type="entry name" value="Cyt_P450"/>
</dbReference>
<evidence type="ECO:0000256" key="5">
    <source>
        <dbReference type="ARBA" id="ARBA00022723"/>
    </source>
</evidence>
<evidence type="ECO:0000256" key="6">
    <source>
        <dbReference type="ARBA" id="ARBA00023002"/>
    </source>
</evidence>